<evidence type="ECO:0000256" key="2">
    <source>
        <dbReference type="SAM" id="SignalP"/>
    </source>
</evidence>
<name>A0A8S4N121_OWEFU</name>
<accession>A0A8S4N121</accession>
<gene>
    <name evidence="3" type="ORF">OFUS_LOCUS1950</name>
</gene>
<dbReference type="SUPFAM" id="SSF57414">
    <property type="entry name" value="Hairpin loop containing domain-like"/>
    <property type="match status" value="1"/>
</dbReference>
<protein>
    <recommendedName>
        <fullName evidence="5">Apple domain-containing protein</fullName>
    </recommendedName>
</protein>
<comment type="caution">
    <text evidence="3">The sequence shown here is derived from an EMBL/GenBank/DDBJ whole genome shotgun (WGS) entry which is preliminary data.</text>
</comment>
<keyword evidence="4" id="KW-1185">Reference proteome</keyword>
<sequence length="392" mass="42118">MWFTSLVLTVVVLLHTSLGQECGTYVRVSDQKYVCLTNPYELYYCGAGRAIPSWYSNGPSNPCVCRVVPLPILRTICPYPPGEVPETTEPTAQPPFLVPALGTIGDLGCPDPFSSYKNVKRQLSTRHSLPLTGYLGFLTPEDECKFHCLSVGTCAAAMYDRAKQVCLGFTSQAKQDEKRSDVCCEYWEKQCCTADFEIPKAGSGGSRKPGGESTTTVSSQGAQLPNTPGAQIAGTPGAQFPGTPRAQLPGTPGAQLPGTPGAQFQGSPRAKQSDTSGAARLFPTGPPLTRTKPTTGVQPRTTPRPVLGIAAFSSGLLLQGYSQSGGRLFNNIAPMTGEMCLDACKNSIDCEAVDYQQTFQECWIHEKTSCTSHGPSQEKSTIHWKRLITFCP</sequence>
<dbReference type="AlphaFoldDB" id="A0A8S4N121"/>
<feature type="chain" id="PRO_5035749611" description="Apple domain-containing protein" evidence="2">
    <location>
        <begin position="20"/>
        <end position="392"/>
    </location>
</feature>
<feature type="compositionally biased region" description="Polar residues" evidence="1">
    <location>
        <begin position="212"/>
        <end position="229"/>
    </location>
</feature>
<organism evidence="3 4">
    <name type="scientific">Owenia fusiformis</name>
    <name type="common">Polychaete worm</name>
    <dbReference type="NCBI Taxonomy" id="6347"/>
    <lineage>
        <taxon>Eukaryota</taxon>
        <taxon>Metazoa</taxon>
        <taxon>Spiralia</taxon>
        <taxon>Lophotrochozoa</taxon>
        <taxon>Annelida</taxon>
        <taxon>Polychaeta</taxon>
        <taxon>Sedentaria</taxon>
        <taxon>Canalipalpata</taxon>
        <taxon>Sabellida</taxon>
        <taxon>Oweniida</taxon>
        <taxon>Oweniidae</taxon>
        <taxon>Owenia</taxon>
    </lineage>
</organism>
<evidence type="ECO:0000313" key="4">
    <source>
        <dbReference type="Proteomes" id="UP000749559"/>
    </source>
</evidence>
<dbReference type="Proteomes" id="UP000749559">
    <property type="component" value="Unassembled WGS sequence"/>
</dbReference>
<feature type="compositionally biased region" description="Polar residues" evidence="1">
    <location>
        <begin position="291"/>
        <end position="301"/>
    </location>
</feature>
<proteinExistence type="predicted"/>
<evidence type="ECO:0008006" key="5">
    <source>
        <dbReference type="Google" id="ProtNLM"/>
    </source>
</evidence>
<dbReference type="OrthoDB" id="6153212at2759"/>
<evidence type="ECO:0000313" key="3">
    <source>
        <dbReference type="EMBL" id="CAH1774508.1"/>
    </source>
</evidence>
<evidence type="ECO:0000256" key="1">
    <source>
        <dbReference type="SAM" id="MobiDB-lite"/>
    </source>
</evidence>
<feature type="signal peptide" evidence="2">
    <location>
        <begin position="1"/>
        <end position="19"/>
    </location>
</feature>
<reference evidence="3" key="1">
    <citation type="submission" date="2022-03" db="EMBL/GenBank/DDBJ databases">
        <authorList>
            <person name="Martin C."/>
        </authorList>
    </citation>
    <scope>NUCLEOTIDE SEQUENCE</scope>
</reference>
<dbReference type="EMBL" id="CAIIXF020000001">
    <property type="protein sequence ID" value="CAH1774508.1"/>
    <property type="molecule type" value="Genomic_DNA"/>
</dbReference>
<keyword evidence="2" id="KW-0732">Signal</keyword>
<feature type="region of interest" description="Disordered" evidence="1">
    <location>
        <begin position="202"/>
        <end position="303"/>
    </location>
</feature>